<name>A0AAW1VXP6_RUBAR</name>
<dbReference type="PROSITE" id="PS50878">
    <property type="entry name" value="RT_POL"/>
    <property type="match status" value="1"/>
</dbReference>
<dbReference type="AlphaFoldDB" id="A0AAW1VXP6"/>
<comment type="caution">
    <text evidence="2">The sequence shown here is derived from an EMBL/GenBank/DDBJ whole genome shotgun (WGS) entry which is preliminary data.</text>
</comment>
<evidence type="ECO:0000313" key="3">
    <source>
        <dbReference type="Proteomes" id="UP001457282"/>
    </source>
</evidence>
<accession>A0AAW1VXP6</accession>
<feature type="domain" description="Reverse transcriptase" evidence="1">
    <location>
        <begin position="1"/>
        <end position="149"/>
    </location>
</feature>
<reference evidence="2 3" key="1">
    <citation type="journal article" date="2023" name="G3 (Bethesda)">
        <title>A chromosome-length genome assembly and annotation of blackberry (Rubus argutus, cv. 'Hillquist').</title>
        <authorList>
            <person name="Bruna T."/>
            <person name="Aryal R."/>
            <person name="Dudchenko O."/>
            <person name="Sargent D.J."/>
            <person name="Mead D."/>
            <person name="Buti M."/>
            <person name="Cavallini A."/>
            <person name="Hytonen T."/>
            <person name="Andres J."/>
            <person name="Pham M."/>
            <person name="Weisz D."/>
            <person name="Mascagni F."/>
            <person name="Usai G."/>
            <person name="Natali L."/>
            <person name="Bassil N."/>
            <person name="Fernandez G.E."/>
            <person name="Lomsadze A."/>
            <person name="Armour M."/>
            <person name="Olukolu B."/>
            <person name="Poorten T."/>
            <person name="Britton C."/>
            <person name="Davik J."/>
            <person name="Ashrafi H."/>
            <person name="Aiden E.L."/>
            <person name="Borodovsky M."/>
            <person name="Worthington M."/>
        </authorList>
    </citation>
    <scope>NUCLEOTIDE SEQUENCE [LARGE SCALE GENOMIC DNA]</scope>
    <source>
        <strain evidence="2">PI 553951</strain>
    </source>
</reference>
<dbReference type="Pfam" id="PF00078">
    <property type="entry name" value="RVT_1"/>
    <property type="match status" value="1"/>
</dbReference>
<sequence length="271" mass="30082">MSCICSASFQVILNGDLSSKFTPGSGIRQGDPLSPYIFVLCMEKLSHLIQTAIDVRQWKPIRSSQNGPLVSHLFFADDIILFAEASTKQANVLKNCMDRFCELSGQSVNFEKSKLYCSPNTNKRLAKEISAICGSPLTDDLGKYLGMPLVYSRVSKNTYAELIDKVQGRLAGWKSKTLNMAGRLTLIQAVTSSTPIYAMQTAKLPACTTMTLDKLNRDFLWGDCDGKKKIHMVNWDSVCKPKFLGGLGIKKATTMNKAMLAKTSWRMLQKE</sequence>
<dbReference type="SUPFAM" id="SSF56672">
    <property type="entry name" value="DNA/RNA polymerases"/>
    <property type="match status" value="1"/>
</dbReference>
<dbReference type="EMBL" id="JBEDUW010000007">
    <property type="protein sequence ID" value="KAK9911811.1"/>
    <property type="molecule type" value="Genomic_DNA"/>
</dbReference>
<evidence type="ECO:0000313" key="2">
    <source>
        <dbReference type="EMBL" id="KAK9911811.1"/>
    </source>
</evidence>
<dbReference type="Proteomes" id="UP001457282">
    <property type="component" value="Unassembled WGS sequence"/>
</dbReference>
<dbReference type="InterPro" id="IPR043502">
    <property type="entry name" value="DNA/RNA_pol_sf"/>
</dbReference>
<dbReference type="PANTHER" id="PTHR33116">
    <property type="entry name" value="REVERSE TRANSCRIPTASE ZINC-BINDING DOMAIN-CONTAINING PROTEIN-RELATED-RELATED"/>
    <property type="match status" value="1"/>
</dbReference>
<dbReference type="PANTHER" id="PTHR33116:SF70">
    <property type="entry name" value="NON-LTR RETROELEMENT REVERSE TRANSCRIPTASE-LIKE PROTEIN"/>
    <property type="match status" value="1"/>
</dbReference>
<gene>
    <name evidence="2" type="ORF">M0R45_035700</name>
</gene>
<evidence type="ECO:0000259" key="1">
    <source>
        <dbReference type="PROSITE" id="PS50878"/>
    </source>
</evidence>
<protein>
    <recommendedName>
        <fullName evidence="1">Reverse transcriptase domain-containing protein</fullName>
    </recommendedName>
</protein>
<proteinExistence type="predicted"/>
<dbReference type="InterPro" id="IPR000477">
    <property type="entry name" value="RT_dom"/>
</dbReference>
<keyword evidence="3" id="KW-1185">Reference proteome</keyword>
<organism evidence="2 3">
    <name type="scientific">Rubus argutus</name>
    <name type="common">Southern blackberry</name>
    <dbReference type="NCBI Taxonomy" id="59490"/>
    <lineage>
        <taxon>Eukaryota</taxon>
        <taxon>Viridiplantae</taxon>
        <taxon>Streptophyta</taxon>
        <taxon>Embryophyta</taxon>
        <taxon>Tracheophyta</taxon>
        <taxon>Spermatophyta</taxon>
        <taxon>Magnoliopsida</taxon>
        <taxon>eudicotyledons</taxon>
        <taxon>Gunneridae</taxon>
        <taxon>Pentapetalae</taxon>
        <taxon>rosids</taxon>
        <taxon>fabids</taxon>
        <taxon>Rosales</taxon>
        <taxon>Rosaceae</taxon>
        <taxon>Rosoideae</taxon>
        <taxon>Rosoideae incertae sedis</taxon>
        <taxon>Rubus</taxon>
    </lineage>
</organism>